<sequence length="304" mass="32816">MKMSFVLIEAWNGVRRNISMVVSVILVTLVSLTFVGSAALLQLQIGNMKSYWYDKAQVAVYLCTQYSTLGACDQQEASADQIAAVQAQLDSDTLTPYIDKWYFESHDDAYTNFTKQFKGSPVVDLVTPDLLPQTFWVNLKDPTQATLVFEALGGMSGVESVIDQRSYLDGIFSMLNAASLTAVGLAVLMLVAAALLIATTIRLSAFSRRRELAIMRLVGASNWFIQTPFIVEGVVAATIGSVLACGAIAGIVVFFVDGYLASALPTTSFITLADVWIVFPGLLFAGAVLAAASAYVAISRYLRV</sequence>
<comment type="subcellular location">
    <subcellularLocation>
        <location evidence="2">Cell membrane</location>
        <topology evidence="2">Multi-pass membrane protein</topology>
    </subcellularLocation>
</comment>
<dbReference type="InterPro" id="IPR040690">
    <property type="entry name" value="FtsX_ECD"/>
</dbReference>
<dbReference type="GO" id="GO:0005886">
    <property type="term" value="C:plasma membrane"/>
    <property type="evidence" value="ECO:0007669"/>
    <property type="project" value="UniProtKB-SubCell"/>
</dbReference>
<protein>
    <recommendedName>
        <fullName evidence="4">Cell division protein FtsX</fullName>
    </recommendedName>
</protein>
<evidence type="ECO:0000256" key="6">
    <source>
        <dbReference type="ARBA" id="ARBA00022618"/>
    </source>
</evidence>
<keyword evidence="10" id="KW-0131">Cell cycle</keyword>
<keyword evidence="7 11" id="KW-0812">Transmembrane</keyword>
<evidence type="ECO:0000256" key="5">
    <source>
        <dbReference type="ARBA" id="ARBA00022475"/>
    </source>
</evidence>
<organism evidence="14">
    <name type="scientific">freshwater metagenome</name>
    <dbReference type="NCBI Taxonomy" id="449393"/>
    <lineage>
        <taxon>unclassified sequences</taxon>
        <taxon>metagenomes</taxon>
        <taxon>ecological metagenomes</taxon>
    </lineage>
</organism>
<evidence type="ECO:0000259" key="12">
    <source>
        <dbReference type="Pfam" id="PF02687"/>
    </source>
</evidence>
<dbReference type="NCBIfam" id="NF038346">
    <property type="entry name" value="FtsX_actino"/>
    <property type="match status" value="1"/>
</dbReference>
<dbReference type="PANTHER" id="PTHR47755">
    <property type="entry name" value="CELL DIVISION PROTEIN FTSX"/>
    <property type="match status" value="1"/>
</dbReference>
<dbReference type="Gene3D" id="3.30.70.3040">
    <property type="match status" value="1"/>
</dbReference>
<accession>A0A6J6FIA9</accession>
<keyword evidence="9 11" id="KW-0472">Membrane</keyword>
<feature type="domain" description="FtsX extracellular" evidence="13">
    <location>
        <begin position="57"/>
        <end position="161"/>
    </location>
</feature>
<proteinExistence type="inferred from homology"/>
<dbReference type="PIRSF" id="PIRSF003097">
    <property type="entry name" value="FtsX"/>
    <property type="match status" value="1"/>
</dbReference>
<comment type="function">
    <text evidence="1">Part of the ABC transporter FtsEX involved in cellular division.</text>
</comment>
<dbReference type="PANTHER" id="PTHR47755:SF1">
    <property type="entry name" value="CELL DIVISION PROTEIN FTSX"/>
    <property type="match status" value="1"/>
</dbReference>
<evidence type="ECO:0000256" key="1">
    <source>
        <dbReference type="ARBA" id="ARBA00003552"/>
    </source>
</evidence>
<feature type="transmembrane region" description="Helical" evidence="11">
    <location>
        <begin position="177"/>
        <end position="203"/>
    </location>
</feature>
<evidence type="ECO:0000256" key="2">
    <source>
        <dbReference type="ARBA" id="ARBA00004651"/>
    </source>
</evidence>
<name>A0A6J6FIA9_9ZZZZ</name>
<dbReference type="Pfam" id="PF18075">
    <property type="entry name" value="FtsX_ECD"/>
    <property type="match status" value="1"/>
</dbReference>
<feature type="transmembrane region" description="Helical" evidence="11">
    <location>
        <begin position="21"/>
        <end position="45"/>
    </location>
</feature>
<evidence type="ECO:0000256" key="8">
    <source>
        <dbReference type="ARBA" id="ARBA00022989"/>
    </source>
</evidence>
<dbReference type="InterPro" id="IPR047929">
    <property type="entry name" value="FtsX_actino"/>
</dbReference>
<evidence type="ECO:0000256" key="9">
    <source>
        <dbReference type="ARBA" id="ARBA00023136"/>
    </source>
</evidence>
<evidence type="ECO:0000256" key="7">
    <source>
        <dbReference type="ARBA" id="ARBA00022692"/>
    </source>
</evidence>
<comment type="similarity">
    <text evidence="3">Belongs to the ABC-4 integral membrane protein family. FtsX subfamily.</text>
</comment>
<evidence type="ECO:0000259" key="13">
    <source>
        <dbReference type="Pfam" id="PF18075"/>
    </source>
</evidence>
<dbReference type="EMBL" id="CAEZTZ010000084">
    <property type="protein sequence ID" value="CAB4586773.1"/>
    <property type="molecule type" value="Genomic_DNA"/>
</dbReference>
<keyword evidence="6" id="KW-0132">Cell division</keyword>
<feature type="domain" description="ABC3 transporter permease C-terminal" evidence="12">
    <location>
        <begin position="185"/>
        <end position="302"/>
    </location>
</feature>
<reference evidence="14" key="1">
    <citation type="submission" date="2020-05" db="EMBL/GenBank/DDBJ databases">
        <authorList>
            <person name="Chiriac C."/>
            <person name="Salcher M."/>
            <person name="Ghai R."/>
            <person name="Kavagutti S V."/>
        </authorList>
    </citation>
    <scope>NUCLEOTIDE SEQUENCE</scope>
</reference>
<evidence type="ECO:0000256" key="10">
    <source>
        <dbReference type="ARBA" id="ARBA00023306"/>
    </source>
</evidence>
<evidence type="ECO:0000256" key="11">
    <source>
        <dbReference type="SAM" id="Phobius"/>
    </source>
</evidence>
<evidence type="ECO:0000256" key="3">
    <source>
        <dbReference type="ARBA" id="ARBA00007379"/>
    </source>
</evidence>
<dbReference type="GO" id="GO:0051301">
    <property type="term" value="P:cell division"/>
    <property type="evidence" value="ECO:0007669"/>
    <property type="project" value="UniProtKB-KW"/>
</dbReference>
<keyword evidence="5" id="KW-1003">Cell membrane</keyword>
<feature type="transmembrane region" description="Helical" evidence="11">
    <location>
        <begin position="223"/>
        <end position="256"/>
    </location>
</feature>
<keyword evidence="8 11" id="KW-1133">Transmembrane helix</keyword>
<gene>
    <name evidence="14" type="ORF">UFOPK1767_00692</name>
</gene>
<evidence type="ECO:0000313" key="14">
    <source>
        <dbReference type="EMBL" id="CAB4586773.1"/>
    </source>
</evidence>
<dbReference type="InterPro" id="IPR004513">
    <property type="entry name" value="FtsX"/>
</dbReference>
<evidence type="ECO:0000256" key="4">
    <source>
        <dbReference type="ARBA" id="ARBA00021907"/>
    </source>
</evidence>
<dbReference type="InterPro" id="IPR003838">
    <property type="entry name" value="ABC3_permease_C"/>
</dbReference>
<feature type="transmembrane region" description="Helical" evidence="11">
    <location>
        <begin position="276"/>
        <end position="298"/>
    </location>
</feature>
<dbReference type="Pfam" id="PF02687">
    <property type="entry name" value="FtsX"/>
    <property type="match status" value="1"/>
</dbReference>
<dbReference type="AlphaFoldDB" id="A0A6J6FIA9"/>